<comment type="caution">
    <text evidence="2">The sequence shown here is derived from an EMBL/GenBank/DDBJ whole genome shotgun (WGS) entry which is preliminary data.</text>
</comment>
<reference evidence="2" key="1">
    <citation type="submission" date="2019-11" db="EMBL/GenBank/DDBJ databases">
        <authorList>
            <person name="Liu Y."/>
            <person name="Hou J."/>
            <person name="Li T.-Q."/>
            <person name="Guan C.-H."/>
            <person name="Wu X."/>
            <person name="Wu H.-Z."/>
            <person name="Ling F."/>
            <person name="Zhang R."/>
            <person name="Shi X.-G."/>
            <person name="Ren J.-P."/>
            <person name="Chen E.-F."/>
            <person name="Sun J.-M."/>
        </authorList>
    </citation>
    <scope>NUCLEOTIDE SEQUENCE</scope>
    <source>
        <strain evidence="2">Adult_tree_wgs_1</strain>
        <tissue evidence="2">Leaves</tissue>
    </source>
</reference>
<protein>
    <recommendedName>
        <fullName evidence="1">Glutathione S-transferase</fullName>
        <ecNumber evidence="1">2.5.1.18</ecNumber>
    </recommendedName>
</protein>
<dbReference type="OrthoDB" id="4951845at2759"/>
<sequence>MATRQVLVTEGEAQEKAIKEAIDTLKIAEEGMLEFFPTTPITSEDQLGVLDIVICSVLGSYKAIEEVFGAKLIDPERNPLVFSWLEAILNLPAVKEIRLTHVETVNFLQILRLFAPIFPVITTEGEAQAKAIKEEIDALKVVEEGMLEFFPTTPITSEDQLGLLDIVICSVLGYSKAIEEVIGVKLVDPERNPLVFSWVEALIELPAVKQIRPSHEKSVAFIRFIRDNLKAPKA</sequence>
<dbReference type="PANTHER" id="PTHR11260:SF711">
    <property type="entry name" value="GLUTATHIONE S-TRANSFERASE U9"/>
    <property type="match status" value="1"/>
</dbReference>
<dbReference type="EMBL" id="WJXA01000012">
    <property type="protein sequence ID" value="KAF7124817.1"/>
    <property type="molecule type" value="Genomic_DNA"/>
</dbReference>
<dbReference type="GO" id="GO:0005829">
    <property type="term" value="C:cytosol"/>
    <property type="evidence" value="ECO:0007669"/>
    <property type="project" value="UniProtKB-SubCell"/>
</dbReference>
<dbReference type="InterPro" id="IPR036282">
    <property type="entry name" value="Glutathione-S-Trfase_C_sf"/>
</dbReference>
<comment type="catalytic activity">
    <reaction evidence="1">
        <text>RX + glutathione = an S-substituted glutathione + a halide anion + H(+)</text>
        <dbReference type="Rhea" id="RHEA:16437"/>
        <dbReference type="ChEBI" id="CHEBI:15378"/>
        <dbReference type="ChEBI" id="CHEBI:16042"/>
        <dbReference type="ChEBI" id="CHEBI:17792"/>
        <dbReference type="ChEBI" id="CHEBI:57925"/>
        <dbReference type="ChEBI" id="CHEBI:90779"/>
        <dbReference type="EC" id="2.5.1.18"/>
    </reaction>
</comment>
<evidence type="ECO:0000313" key="3">
    <source>
        <dbReference type="Proteomes" id="UP000626092"/>
    </source>
</evidence>
<evidence type="ECO:0000313" key="2">
    <source>
        <dbReference type="EMBL" id="KAF7124817.1"/>
    </source>
</evidence>
<dbReference type="Proteomes" id="UP000626092">
    <property type="component" value="Unassembled WGS sequence"/>
</dbReference>
<keyword evidence="1" id="KW-0963">Cytoplasm</keyword>
<comment type="function">
    <text evidence="1">Is involved in the conjugation of reduced glutathione to a wide number of exogenous and endogenous hydrophobic electrophiles.</text>
</comment>
<dbReference type="EC" id="2.5.1.18" evidence="1"/>
<name>A0A834G6H3_RHOSS</name>
<comment type="similarity">
    <text evidence="1">Belongs to the GST superfamily.</text>
</comment>
<dbReference type="CDD" id="cd03185">
    <property type="entry name" value="GST_C_Tau"/>
    <property type="match status" value="2"/>
</dbReference>
<dbReference type="InterPro" id="IPR045073">
    <property type="entry name" value="Omega/Tau-like"/>
</dbReference>
<dbReference type="GO" id="GO:0004364">
    <property type="term" value="F:glutathione transferase activity"/>
    <property type="evidence" value="ECO:0007669"/>
    <property type="project" value="UniProtKB-UniRule"/>
</dbReference>
<comment type="subcellular location">
    <subcellularLocation>
        <location evidence="1">Cytoplasm</location>
        <location evidence="1">Cytosol</location>
    </subcellularLocation>
</comment>
<dbReference type="PANTHER" id="PTHR11260">
    <property type="entry name" value="GLUTATHIONE S-TRANSFERASE, GST, SUPERFAMILY, GST DOMAIN CONTAINING"/>
    <property type="match status" value="1"/>
</dbReference>
<keyword evidence="1" id="KW-0808">Transferase</keyword>
<organism evidence="2 3">
    <name type="scientific">Rhododendron simsii</name>
    <name type="common">Sims's rhododendron</name>
    <dbReference type="NCBI Taxonomy" id="118357"/>
    <lineage>
        <taxon>Eukaryota</taxon>
        <taxon>Viridiplantae</taxon>
        <taxon>Streptophyta</taxon>
        <taxon>Embryophyta</taxon>
        <taxon>Tracheophyta</taxon>
        <taxon>Spermatophyta</taxon>
        <taxon>Magnoliopsida</taxon>
        <taxon>eudicotyledons</taxon>
        <taxon>Gunneridae</taxon>
        <taxon>Pentapetalae</taxon>
        <taxon>asterids</taxon>
        <taxon>Ericales</taxon>
        <taxon>Ericaceae</taxon>
        <taxon>Ericoideae</taxon>
        <taxon>Rhodoreae</taxon>
        <taxon>Rhododendron</taxon>
    </lineage>
</organism>
<gene>
    <name evidence="2" type="ORF">RHSIM_Rhsim12G0156600</name>
</gene>
<dbReference type="SUPFAM" id="SSF47616">
    <property type="entry name" value="GST C-terminal domain-like"/>
    <property type="match status" value="2"/>
</dbReference>
<dbReference type="Gene3D" id="1.20.1050.10">
    <property type="match status" value="2"/>
</dbReference>
<evidence type="ECO:0000256" key="1">
    <source>
        <dbReference type="RuleBase" id="RU369102"/>
    </source>
</evidence>
<dbReference type="GO" id="GO:0006749">
    <property type="term" value="P:glutathione metabolic process"/>
    <property type="evidence" value="ECO:0007669"/>
    <property type="project" value="InterPro"/>
</dbReference>
<dbReference type="AlphaFoldDB" id="A0A834G6H3"/>
<accession>A0A834G6H3</accession>
<proteinExistence type="inferred from homology"/>
<keyword evidence="3" id="KW-1185">Reference proteome</keyword>
<dbReference type="InterPro" id="IPR045074">
    <property type="entry name" value="GST_C_Tau"/>
</dbReference>